<organism evidence="1 2">
    <name type="scientific">Anaerostipes hadrus</name>
    <dbReference type="NCBI Taxonomy" id="649756"/>
    <lineage>
        <taxon>Bacteria</taxon>
        <taxon>Bacillati</taxon>
        <taxon>Bacillota</taxon>
        <taxon>Clostridia</taxon>
        <taxon>Lachnospirales</taxon>
        <taxon>Lachnospiraceae</taxon>
        <taxon>Anaerostipes</taxon>
    </lineage>
</organism>
<reference evidence="1 2" key="1">
    <citation type="submission" date="2015-09" db="EMBL/GenBank/DDBJ databases">
        <authorList>
            <consortium name="Pathogen Informatics"/>
        </authorList>
    </citation>
    <scope>NUCLEOTIDE SEQUENCE [LARGE SCALE GENOMIC DNA]</scope>
    <source>
        <strain evidence="1 2">2789STDY5834908</strain>
    </source>
</reference>
<name>A0A174TH73_ANAHA</name>
<dbReference type="AlphaFoldDB" id="A0A174TH73"/>
<accession>A0A174TH73</accession>
<evidence type="ECO:0000313" key="1">
    <source>
        <dbReference type="EMBL" id="CUQ06730.1"/>
    </source>
</evidence>
<dbReference type="EMBL" id="CZAU01000039">
    <property type="protein sequence ID" value="CUQ06730.1"/>
    <property type="molecule type" value="Genomic_DNA"/>
</dbReference>
<dbReference type="RefSeq" id="WP_055161781.1">
    <property type="nucleotide sequence ID" value="NZ_CZAU01000039.1"/>
</dbReference>
<sequence>MKEKIIEIHCAEEFDKMFLHLDSKYFNCRMGLLTNDLEILFSLKEKDLQEAYKKLLNSDNTYTKFEYLVEYEKEHYIAFNCYIPYINPENKLYEVEKEEALKLSQTELFKDVRLVFGNLKIGSILGYGHEFLFLIPVTIDETKLHQMEKEIYKAMYPFYSQGVKNHEERKNL</sequence>
<dbReference type="Proteomes" id="UP000095564">
    <property type="component" value="Unassembled WGS sequence"/>
</dbReference>
<evidence type="ECO:0000313" key="2">
    <source>
        <dbReference type="Proteomes" id="UP000095564"/>
    </source>
</evidence>
<proteinExistence type="predicted"/>
<gene>
    <name evidence="1" type="ORF">ERS852520_02953</name>
</gene>
<protein>
    <submittedName>
        <fullName evidence="1">Uncharacterized protein</fullName>
    </submittedName>
</protein>